<feature type="active site" description="Proton donor/acceptor" evidence="3">
    <location>
        <position position="147"/>
    </location>
</feature>
<dbReference type="SUPFAM" id="SSF51569">
    <property type="entry name" value="Aldolase"/>
    <property type="match status" value="1"/>
</dbReference>
<comment type="similarity">
    <text evidence="2">Belongs to the DapA family.</text>
</comment>
<dbReference type="GO" id="GO:0008840">
    <property type="term" value="F:4-hydroxy-tetrahydrodipicolinate synthase activity"/>
    <property type="evidence" value="ECO:0007669"/>
    <property type="project" value="TreeGrafter"/>
</dbReference>
<evidence type="ECO:0000313" key="6">
    <source>
        <dbReference type="Proteomes" id="UP000218327"/>
    </source>
</evidence>
<proteinExistence type="inferred from homology"/>
<organism evidence="5 6">
    <name type="scientific">SAR86 cluster bacterium</name>
    <dbReference type="NCBI Taxonomy" id="2030880"/>
    <lineage>
        <taxon>Bacteria</taxon>
        <taxon>Pseudomonadati</taxon>
        <taxon>Pseudomonadota</taxon>
        <taxon>Gammaproteobacteria</taxon>
        <taxon>SAR86 cluster</taxon>
    </lineage>
</organism>
<comment type="caution">
    <text evidence="5">The sequence shown here is derived from an EMBL/GenBank/DDBJ whole genome shotgun (WGS) entry which is preliminary data.</text>
</comment>
<dbReference type="SMART" id="SM01130">
    <property type="entry name" value="DHDPS"/>
    <property type="match status" value="1"/>
</dbReference>
<dbReference type="PANTHER" id="PTHR12128:SF67">
    <property type="entry name" value="BLR3884 PROTEIN"/>
    <property type="match status" value="1"/>
</dbReference>
<gene>
    <name evidence="5" type="ORF">COA96_05235</name>
</gene>
<sequence>MFKEVFSVSTHRFNGVLTPVITPFQEDLSPDGERLVAHCKWLVNQGVGLAVFGTNSEANSLSINEKILLLNQLVESGIDPALMMPGTGSCALTDCVKLTAHAVTLGCAGSLMLPPFFYKAVSDDGLFGFYSEVIERVSSSNLRIYLYHIPPFSQIPISLSLIDRLVKAYPQNIVGIKDSSGDWENTKAFNAGGWPDFRVFCGSESFLLQNMQHGGAGCISATANVNPAAIVALYNNWESPEADQAQQQLNLIRNIFQSYPMIPALKAATSLYSKDSNWLRVRPPIVAMHNDQLDQLKSQLSSAEFDMPGL</sequence>
<reference evidence="6" key="1">
    <citation type="submission" date="2017-08" db="EMBL/GenBank/DDBJ databases">
        <title>A dynamic microbial community with high functional redundancy inhabits the cold, oxic subseafloor aquifer.</title>
        <authorList>
            <person name="Tully B.J."/>
            <person name="Wheat C.G."/>
            <person name="Glazer B.T."/>
            <person name="Huber J.A."/>
        </authorList>
    </citation>
    <scope>NUCLEOTIDE SEQUENCE [LARGE SCALE GENOMIC DNA]</scope>
</reference>
<feature type="binding site" evidence="4">
    <location>
        <position position="219"/>
    </location>
    <ligand>
        <name>pyruvate</name>
        <dbReference type="ChEBI" id="CHEBI:15361"/>
    </ligand>
</feature>
<feature type="active site" description="Schiff-base intermediate with substrate" evidence="3">
    <location>
        <position position="177"/>
    </location>
</feature>
<keyword evidence="1 2" id="KW-0456">Lyase</keyword>
<dbReference type="InterPro" id="IPR013785">
    <property type="entry name" value="Aldolase_TIM"/>
</dbReference>
<dbReference type="PIRSF" id="PIRSF001365">
    <property type="entry name" value="DHDPS"/>
    <property type="match status" value="1"/>
</dbReference>
<dbReference type="Proteomes" id="UP000218327">
    <property type="component" value="Unassembled WGS sequence"/>
</dbReference>
<evidence type="ECO:0000256" key="4">
    <source>
        <dbReference type="PIRSR" id="PIRSR001365-2"/>
    </source>
</evidence>
<accession>A0A2A5B4B5</accession>
<dbReference type="PANTHER" id="PTHR12128">
    <property type="entry name" value="DIHYDRODIPICOLINATE SYNTHASE"/>
    <property type="match status" value="1"/>
</dbReference>
<evidence type="ECO:0000256" key="3">
    <source>
        <dbReference type="PIRSR" id="PIRSR001365-1"/>
    </source>
</evidence>
<dbReference type="InterPro" id="IPR002220">
    <property type="entry name" value="DapA-like"/>
</dbReference>
<name>A0A2A5B4B5_9GAMM</name>
<dbReference type="Gene3D" id="3.20.20.70">
    <property type="entry name" value="Aldolase class I"/>
    <property type="match status" value="1"/>
</dbReference>
<dbReference type="Pfam" id="PF00701">
    <property type="entry name" value="DHDPS"/>
    <property type="match status" value="1"/>
</dbReference>
<evidence type="ECO:0000256" key="2">
    <source>
        <dbReference type="PIRNR" id="PIRNR001365"/>
    </source>
</evidence>
<evidence type="ECO:0000313" key="5">
    <source>
        <dbReference type="EMBL" id="PCJ26407.1"/>
    </source>
</evidence>
<dbReference type="EMBL" id="NVVJ01000011">
    <property type="protein sequence ID" value="PCJ26407.1"/>
    <property type="molecule type" value="Genomic_DNA"/>
</dbReference>
<evidence type="ECO:0000256" key="1">
    <source>
        <dbReference type="ARBA" id="ARBA00023239"/>
    </source>
</evidence>
<dbReference type="CDD" id="cd00408">
    <property type="entry name" value="DHDPS-like"/>
    <property type="match status" value="1"/>
</dbReference>
<protein>
    <submittedName>
        <fullName evidence="5">Dihydrodipicolinate synthase family protein</fullName>
    </submittedName>
</protein>
<dbReference type="AlphaFoldDB" id="A0A2A5B4B5"/>